<dbReference type="EMBL" id="JASCZI010272300">
    <property type="protein sequence ID" value="MED6221545.1"/>
    <property type="molecule type" value="Genomic_DNA"/>
</dbReference>
<protein>
    <submittedName>
        <fullName evidence="2">Uncharacterized protein</fullName>
    </submittedName>
</protein>
<feature type="region of interest" description="Disordered" evidence="1">
    <location>
        <begin position="152"/>
        <end position="173"/>
    </location>
</feature>
<comment type="caution">
    <text evidence="2">The sequence shown here is derived from an EMBL/GenBank/DDBJ whole genome shotgun (WGS) entry which is preliminary data.</text>
</comment>
<reference evidence="2 3" key="1">
    <citation type="journal article" date="2023" name="Plants (Basel)">
        <title>Bridging the Gap: Combining Genomics and Transcriptomics Approaches to Understand Stylosanthes scabra, an Orphan Legume from the Brazilian Caatinga.</title>
        <authorList>
            <person name="Ferreira-Neto J.R.C."/>
            <person name="da Silva M.D."/>
            <person name="Binneck E."/>
            <person name="de Melo N.F."/>
            <person name="da Silva R.H."/>
            <person name="de Melo A.L.T.M."/>
            <person name="Pandolfi V."/>
            <person name="Bustamante F.O."/>
            <person name="Brasileiro-Vidal A.C."/>
            <person name="Benko-Iseppon A.M."/>
        </authorList>
    </citation>
    <scope>NUCLEOTIDE SEQUENCE [LARGE SCALE GENOMIC DNA]</scope>
    <source>
        <tissue evidence="2">Leaves</tissue>
    </source>
</reference>
<evidence type="ECO:0000256" key="1">
    <source>
        <dbReference type="SAM" id="MobiDB-lite"/>
    </source>
</evidence>
<dbReference type="Proteomes" id="UP001341840">
    <property type="component" value="Unassembled WGS sequence"/>
</dbReference>
<feature type="region of interest" description="Disordered" evidence="1">
    <location>
        <begin position="1"/>
        <end position="29"/>
    </location>
</feature>
<name>A0ABU6ZHY2_9FABA</name>
<keyword evidence="3" id="KW-1185">Reference proteome</keyword>
<organism evidence="2 3">
    <name type="scientific">Stylosanthes scabra</name>
    <dbReference type="NCBI Taxonomy" id="79078"/>
    <lineage>
        <taxon>Eukaryota</taxon>
        <taxon>Viridiplantae</taxon>
        <taxon>Streptophyta</taxon>
        <taxon>Embryophyta</taxon>
        <taxon>Tracheophyta</taxon>
        <taxon>Spermatophyta</taxon>
        <taxon>Magnoliopsida</taxon>
        <taxon>eudicotyledons</taxon>
        <taxon>Gunneridae</taxon>
        <taxon>Pentapetalae</taxon>
        <taxon>rosids</taxon>
        <taxon>fabids</taxon>
        <taxon>Fabales</taxon>
        <taxon>Fabaceae</taxon>
        <taxon>Papilionoideae</taxon>
        <taxon>50 kb inversion clade</taxon>
        <taxon>dalbergioids sensu lato</taxon>
        <taxon>Dalbergieae</taxon>
        <taxon>Pterocarpus clade</taxon>
        <taxon>Stylosanthes</taxon>
    </lineage>
</organism>
<gene>
    <name evidence="2" type="ORF">PIB30_055841</name>
</gene>
<accession>A0ABU6ZHY2</accession>
<sequence length="173" mass="19273">MSEKERGFGLKVQGPSRERAMTRGRVRGQMRAQKRALVGSCGHAVKRARARRPSSSWSESTKCKGTDAPPPSCGCTAVRARQERGADACASWPFIPRGNDTHFIVVLLVRFGALAEIGANRYDLGYDSELERTLLRRRREARRASQAKLEQQLNMAANNEDDLNMDNNRVTLG</sequence>
<evidence type="ECO:0000313" key="2">
    <source>
        <dbReference type="EMBL" id="MED6221545.1"/>
    </source>
</evidence>
<evidence type="ECO:0000313" key="3">
    <source>
        <dbReference type="Proteomes" id="UP001341840"/>
    </source>
</evidence>
<feature type="region of interest" description="Disordered" evidence="1">
    <location>
        <begin position="49"/>
        <end position="72"/>
    </location>
</feature>
<proteinExistence type="predicted"/>